<dbReference type="GO" id="GO:0000981">
    <property type="term" value="F:DNA-binding transcription factor activity, RNA polymerase II-specific"/>
    <property type="evidence" value="ECO:0007669"/>
    <property type="project" value="InterPro"/>
</dbReference>
<dbReference type="Gene3D" id="4.10.240.10">
    <property type="entry name" value="Zn(2)-C6 fungal-type DNA-binding domain"/>
    <property type="match status" value="2"/>
</dbReference>
<dbReference type="AlphaFoldDB" id="A0AAD5Y6V9"/>
<evidence type="ECO:0000256" key="2">
    <source>
        <dbReference type="ARBA" id="ARBA00022723"/>
    </source>
</evidence>
<keyword evidence="8" id="KW-1185">Reference proteome</keyword>
<organism evidence="7 8">
    <name type="scientific">Boothiomyces macroporosus</name>
    <dbReference type="NCBI Taxonomy" id="261099"/>
    <lineage>
        <taxon>Eukaryota</taxon>
        <taxon>Fungi</taxon>
        <taxon>Fungi incertae sedis</taxon>
        <taxon>Chytridiomycota</taxon>
        <taxon>Chytridiomycota incertae sedis</taxon>
        <taxon>Chytridiomycetes</taxon>
        <taxon>Rhizophydiales</taxon>
        <taxon>Terramycetaceae</taxon>
        <taxon>Boothiomyces</taxon>
    </lineage>
</organism>
<feature type="non-terminal residue" evidence="7">
    <location>
        <position position="1030"/>
    </location>
</feature>
<comment type="caution">
    <text evidence="7">The sequence shown here is derived from an EMBL/GenBank/DDBJ whole genome shotgun (WGS) entry which is preliminary data.</text>
</comment>
<gene>
    <name evidence="7" type="ORF">HK103_006213</name>
</gene>
<protein>
    <recommendedName>
        <fullName evidence="6">Zn(2)-C6 fungal-type domain-containing protein</fullName>
    </recommendedName>
</protein>
<evidence type="ECO:0000313" key="8">
    <source>
        <dbReference type="Proteomes" id="UP001210925"/>
    </source>
</evidence>
<dbReference type="InterPro" id="IPR050815">
    <property type="entry name" value="TF_fung"/>
</dbReference>
<feature type="domain" description="Zn(2)-C6 fungal-type" evidence="6">
    <location>
        <begin position="510"/>
        <end position="538"/>
    </location>
</feature>
<accession>A0AAD5Y6V9</accession>
<dbReference type="Pfam" id="PF00172">
    <property type="entry name" value="Zn_clus"/>
    <property type="match status" value="2"/>
</dbReference>
<evidence type="ECO:0000259" key="6">
    <source>
        <dbReference type="Pfam" id="PF00172"/>
    </source>
</evidence>
<proteinExistence type="predicted"/>
<evidence type="ECO:0000256" key="1">
    <source>
        <dbReference type="ARBA" id="ARBA00004123"/>
    </source>
</evidence>
<evidence type="ECO:0000256" key="3">
    <source>
        <dbReference type="ARBA" id="ARBA00023015"/>
    </source>
</evidence>
<dbReference type="GO" id="GO:0005634">
    <property type="term" value="C:nucleus"/>
    <property type="evidence" value="ECO:0007669"/>
    <property type="project" value="UniProtKB-SubCell"/>
</dbReference>
<name>A0AAD5Y6V9_9FUNG</name>
<dbReference type="GO" id="GO:0008270">
    <property type="term" value="F:zinc ion binding"/>
    <property type="evidence" value="ECO:0007669"/>
    <property type="project" value="InterPro"/>
</dbReference>
<sequence length="1030" mass="118615">KRKCDRARPSCYTCTQSGISCSYPESSNLDQSEREIEERLAKLEQFLKKKETKSFSMNSYTGQDVPSSQSNETLVDQIDNDLLALGLKSLDVSLFFVTEDYLVHLAEVSMPIRYLIYALAGVIAPPEVLSGFRDSQDMSVFYLERAKSYVSAILPPHPRNVVAWIMLCICCIRFKKDNEGYKYLAIAYEMAKELGMNNEAQLKVLAKDPTELFNYRATWWMIHLSDNYFTERGLSVMKDQDHAVFLPMDHKLTTASEHETALAAVSVMQSSDWFTPPFKNQSIDFYRVLLHRIFTKTLEYKKRYYDQDQVMSNKYIQGTLLNSLNMWFNSLPESITHHINLARTNSQSENPAFTYKVMNVVIKFNFIKINLLSNSLLQLLIQDFINVGKTTEYKESIAASLYTADMLQHFITKEDTFTFLSVQTFLIFHIALPLILASKIPQLPEQNTRIVSALNVHYLILRKLYDLKVCSAALVTTFEYLLQIAEPSLVALEYANFKACSGVLPNVNPQKRKCNRSRPSCSNCINSNITCEYPEKSDLPPEIEERLLTLEKYLIQCTVPLITHDGPVVPPTNFEPKQQDSFIYFSPVFDLSSQANQELFETDRKDLIEYAIQCCSFPRIYLSEQFLLNCISYTPPLKYAFCSIGATLAPPSVVHPEIKDNTQLALLYLEKSLSYVPKMLAAPSYSYVLTLIAVFRATMRVNRSNEGFKYFTLAIQMAKQLGLNVEYQISYFSNVDQEREDLKSIWWLLAHYDSYFVERKMNMIAEDDHQLFLPMTDTSLFEDFEDEIANFGMVVMKSNEWFSPGIPNQCLAAYRILLDRIFFKVGKYLHLFECEDGLLNPQIVRGSILGSLREWKRSLPENIVLVGQLDFKNADTPDTWLTLQTFLKFHTLHIMLFSPQLLKAFVENASDLTTTEEFIISIESAHENARVLNHFLSHKASFKFITHLDILSIFQSALPLVCAYKLVLTQKQLEQIAQSLDIHIQVLREHVNHAPDSEILWRKMDSFIHMNDPGLISLEYALFKSKNFRQ</sequence>
<keyword evidence="3" id="KW-0805">Transcription regulation</keyword>
<keyword evidence="5" id="KW-0539">Nucleus</keyword>
<dbReference type="PANTHER" id="PTHR47338">
    <property type="entry name" value="ZN(II)2CYS6 TRANSCRIPTION FACTOR (EUROFUNG)-RELATED"/>
    <property type="match status" value="1"/>
</dbReference>
<dbReference type="InterPro" id="IPR036864">
    <property type="entry name" value="Zn2-C6_fun-type_DNA-bd_sf"/>
</dbReference>
<reference evidence="7" key="1">
    <citation type="submission" date="2020-05" db="EMBL/GenBank/DDBJ databases">
        <title>Phylogenomic resolution of chytrid fungi.</title>
        <authorList>
            <person name="Stajich J.E."/>
            <person name="Amses K."/>
            <person name="Simmons R."/>
            <person name="Seto K."/>
            <person name="Myers J."/>
            <person name="Bonds A."/>
            <person name="Quandt C.A."/>
            <person name="Barry K."/>
            <person name="Liu P."/>
            <person name="Grigoriev I."/>
            <person name="Longcore J.E."/>
            <person name="James T.Y."/>
        </authorList>
    </citation>
    <scope>NUCLEOTIDE SEQUENCE</scope>
    <source>
        <strain evidence="7">PLAUS21</strain>
    </source>
</reference>
<evidence type="ECO:0000256" key="4">
    <source>
        <dbReference type="ARBA" id="ARBA00023163"/>
    </source>
</evidence>
<dbReference type="Proteomes" id="UP001210925">
    <property type="component" value="Unassembled WGS sequence"/>
</dbReference>
<dbReference type="PANTHER" id="PTHR47338:SF5">
    <property type="entry name" value="ZN(II)2CYS6 TRANSCRIPTION FACTOR (EUROFUNG)"/>
    <property type="match status" value="1"/>
</dbReference>
<comment type="subcellular location">
    <subcellularLocation>
        <location evidence="1">Nucleus</location>
    </subcellularLocation>
</comment>
<dbReference type="EMBL" id="JADGKB010000064">
    <property type="protein sequence ID" value="KAJ3255577.1"/>
    <property type="molecule type" value="Genomic_DNA"/>
</dbReference>
<dbReference type="SUPFAM" id="SSF57701">
    <property type="entry name" value="Zn2/Cys6 DNA-binding domain"/>
    <property type="match status" value="1"/>
</dbReference>
<feature type="domain" description="Zn(2)-C6 fungal-type" evidence="6">
    <location>
        <begin position="1"/>
        <end position="28"/>
    </location>
</feature>
<dbReference type="InterPro" id="IPR001138">
    <property type="entry name" value="Zn2Cys6_DnaBD"/>
</dbReference>
<evidence type="ECO:0000256" key="5">
    <source>
        <dbReference type="ARBA" id="ARBA00023242"/>
    </source>
</evidence>
<keyword evidence="4" id="KW-0804">Transcription</keyword>
<dbReference type="CDD" id="cd12148">
    <property type="entry name" value="fungal_TF_MHR"/>
    <property type="match status" value="2"/>
</dbReference>
<keyword evidence="2" id="KW-0479">Metal-binding</keyword>
<evidence type="ECO:0000313" key="7">
    <source>
        <dbReference type="EMBL" id="KAJ3255577.1"/>
    </source>
</evidence>
<dbReference type="CDD" id="cd00067">
    <property type="entry name" value="GAL4"/>
    <property type="match status" value="2"/>
</dbReference>